<organism evidence="1">
    <name type="scientific">Schistocephalus solidus</name>
    <name type="common">Tapeworm</name>
    <dbReference type="NCBI Taxonomy" id="70667"/>
    <lineage>
        <taxon>Eukaryota</taxon>
        <taxon>Metazoa</taxon>
        <taxon>Spiralia</taxon>
        <taxon>Lophotrochozoa</taxon>
        <taxon>Platyhelminthes</taxon>
        <taxon>Cestoda</taxon>
        <taxon>Eucestoda</taxon>
        <taxon>Diphyllobothriidea</taxon>
        <taxon>Diphyllobothriidae</taxon>
        <taxon>Schistocephalus</taxon>
    </lineage>
</organism>
<name>A0A0X3PC62_SCHSO</name>
<reference evidence="1" key="1">
    <citation type="submission" date="2016-01" db="EMBL/GenBank/DDBJ databases">
        <title>Reference transcriptome for the parasite Schistocephalus solidus: insights into the molecular evolution of parasitism.</title>
        <authorList>
            <person name="Hebert F.O."/>
            <person name="Grambauer S."/>
            <person name="Barber I."/>
            <person name="Landry C.R."/>
            <person name="Aubin-Horth N."/>
        </authorList>
    </citation>
    <scope>NUCLEOTIDE SEQUENCE</scope>
</reference>
<dbReference type="EMBL" id="GEEE01013907">
    <property type="protein sequence ID" value="JAP49318.1"/>
    <property type="molecule type" value="Transcribed_RNA"/>
</dbReference>
<proteinExistence type="predicted"/>
<sequence>CDDTPKRRLVPRQLPAPSPTSGLLDLVLTPGPVGRVGEERAVSAAQVTVHHVVGAYGGPRRQQRWQLPHPSSFVILTVMIACSPASEPLTVAFSLSVWKEKQSLGLAFYLLDVPDSHPNAYSKIAALSTAISDYGLVCESQRSGE</sequence>
<feature type="non-terminal residue" evidence="1">
    <location>
        <position position="1"/>
    </location>
</feature>
<protein>
    <submittedName>
        <fullName evidence="1">Uncharacterized protein</fullName>
    </submittedName>
</protein>
<evidence type="ECO:0000313" key="1">
    <source>
        <dbReference type="EMBL" id="JAP49318.1"/>
    </source>
</evidence>
<accession>A0A0X3PC62</accession>
<gene>
    <name evidence="1" type="ORF">TR117301</name>
</gene>
<dbReference type="AlphaFoldDB" id="A0A0X3PC62"/>